<dbReference type="CDD" id="cd04645">
    <property type="entry name" value="LbH_gamma_CA_like"/>
    <property type="match status" value="1"/>
</dbReference>
<dbReference type="PANTHER" id="PTHR13061:SF29">
    <property type="entry name" value="GAMMA CARBONIC ANHYDRASE-LIKE 1, MITOCHONDRIAL-RELATED"/>
    <property type="match status" value="1"/>
</dbReference>
<dbReference type="InterPro" id="IPR047324">
    <property type="entry name" value="LbH_gamma_CA-like"/>
</dbReference>
<protein>
    <recommendedName>
        <fullName evidence="3">Gamma carbonic anhydrase family protein</fullName>
    </recommendedName>
</protein>
<name>A0A8S1PZY5_PARPR</name>
<dbReference type="Pfam" id="PF21711">
    <property type="entry name" value="DCTN5"/>
    <property type="match status" value="1"/>
</dbReference>
<evidence type="ECO:0000313" key="2">
    <source>
        <dbReference type="Proteomes" id="UP000688137"/>
    </source>
</evidence>
<reference evidence="1" key="1">
    <citation type="submission" date="2021-01" db="EMBL/GenBank/DDBJ databases">
        <authorList>
            <consortium name="Genoscope - CEA"/>
            <person name="William W."/>
        </authorList>
    </citation>
    <scope>NUCLEOTIDE SEQUENCE</scope>
</reference>
<evidence type="ECO:0008006" key="3">
    <source>
        <dbReference type="Google" id="ProtNLM"/>
    </source>
</evidence>
<accession>A0A8S1PZY5</accession>
<sequence>MKKLIRPLIGLIQRSFQQAAQPVPFVGTQPFIISKHRNIMALYDLSPEIGSQHFIASTATIIGDVELASQCVVWYGAVLRGDLNGIRILNRVIIGERSVLHTAASLPNGMPAVLSIGNNVMVQNDCTLYSCTIGDNCFIGYRSIILEGAKLEDGAVLAPGTVVPPGRLIPSNQLWAGNPAQYVRDVEEKDLNQLSYVIGNQFGIAREHDYEYLPYNSAYLQKENSPEDSNPELVATLRQYEDWEEGQVKL</sequence>
<dbReference type="PANTHER" id="PTHR13061">
    <property type="entry name" value="DYNACTIN SUBUNIT P25"/>
    <property type="match status" value="1"/>
</dbReference>
<organism evidence="1 2">
    <name type="scientific">Paramecium primaurelia</name>
    <dbReference type="NCBI Taxonomy" id="5886"/>
    <lineage>
        <taxon>Eukaryota</taxon>
        <taxon>Sar</taxon>
        <taxon>Alveolata</taxon>
        <taxon>Ciliophora</taxon>
        <taxon>Intramacronucleata</taxon>
        <taxon>Oligohymenophorea</taxon>
        <taxon>Peniculida</taxon>
        <taxon>Parameciidae</taxon>
        <taxon>Paramecium</taxon>
    </lineage>
</organism>
<evidence type="ECO:0000313" key="1">
    <source>
        <dbReference type="EMBL" id="CAD8108977.1"/>
    </source>
</evidence>
<gene>
    <name evidence="1" type="ORF">PPRIM_AZ9-3.1.T1390023</name>
</gene>
<dbReference type="EMBL" id="CAJJDM010000143">
    <property type="protein sequence ID" value="CAD8108977.1"/>
    <property type="molecule type" value="Genomic_DNA"/>
</dbReference>
<dbReference type="AlphaFoldDB" id="A0A8S1PZY5"/>
<dbReference type="Proteomes" id="UP000688137">
    <property type="component" value="Unassembled WGS sequence"/>
</dbReference>
<keyword evidence="2" id="KW-1185">Reference proteome</keyword>
<comment type="caution">
    <text evidence="1">The sequence shown here is derived from an EMBL/GenBank/DDBJ whole genome shotgun (WGS) entry which is preliminary data.</text>
</comment>
<proteinExistence type="predicted"/>
<dbReference type="OMA" id="INRVEIM"/>
<dbReference type="InterPro" id="IPR050484">
    <property type="entry name" value="Transf_Hexapept/Carb_Anhydrase"/>
</dbReference>